<name>A0A6L2NKI4_TANCI</name>
<protein>
    <submittedName>
        <fullName evidence="2">Uncharacterized protein</fullName>
    </submittedName>
</protein>
<organism evidence="2">
    <name type="scientific">Tanacetum cinerariifolium</name>
    <name type="common">Dalmatian daisy</name>
    <name type="synonym">Chrysanthemum cinerariifolium</name>
    <dbReference type="NCBI Taxonomy" id="118510"/>
    <lineage>
        <taxon>Eukaryota</taxon>
        <taxon>Viridiplantae</taxon>
        <taxon>Streptophyta</taxon>
        <taxon>Embryophyta</taxon>
        <taxon>Tracheophyta</taxon>
        <taxon>Spermatophyta</taxon>
        <taxon>Magnoliopsida</taxon>
        <taxon>eudicotyledons</taxon>
        <taxon>Gunneridae</taxon>
        <taxon>Pentapetalae</taxon>
        <taxon>asterids</taxon>
        <taxon>campanulids</taxon>
        <taxon>Asterales</taxon>
        <taxon>Asteraceae</taxon>
        <taxon>Asteroideae</taxon>
        <taxon>Anthemideae</taxon>
        <taxon>Anthemidinae</taxon>
        <taxon>Tanacetum</taxon>
    </lineage>
</organism>
<sequence length="397" mass="45520">MEQSRLGIFISKEIFEGGMIRIHNAFVHDEGNQDWSFSQFSFEYLKGFNTLFGEEEWGIFLKKTGHRSGYLQKVFYESSIETGMTKKVTNTLDGSGMRIDPSLMLNRWFEVILNENLKFSSIPQRLDEDYHFIKDDIPLVSVYSTRNVLFRGMLIPDAFLTDEIRATDDYKENETVFVAVEVLMNQPQLVVSTQGTHRTIPKAHRTRILTTASPQGRKGSKENVAKVQEKLAEDEIEKMVKGEEDEESYASMFVDSMLNDDDDFDTKIEPESHKENPKVIDDDDVNDKEKQDEKKDDDVKKTDDAAMEKDNDDYTDHTFVRTHATGSIKNRNEQMETPIPTPNRSPKKDLSLDKTIYEELMANVSPTTATTSKTKSKRGFTSNKIKILPRSIAGMCR</sequence>
<feature type="compositionally biased region" description="Basic and acidic residues" evidence="1">
    <location>
        <begin position="265"/>
        <end position="280"/>
    </location>
</feature>
<evidence type="ECO:0000256" key="1">
    <source>
        <dbReference type="SAM" id="MobiDB-lite"/>
    </source>
</evidence>
<evidence type="ECO:0000313" key="2">
    <source>
        <dbReference type="EMBL" id="GEU85969.1"/>
    </source>
</evidence>
<dbReference type="AlphaFoldDB" id="A0A6L2NKI4"/>
<feature type="region of interest" description="Disordered" evidence="1">
    <location>
        <begin position="260"/>
        <end position="349"/>
    </location>
</feature>
<dbReference type="EMBL" id="BKCJ010009221">
    <property type="protein sequence ID" value="GEU85969.1"/>
    <property type="molecule type" value="Genomic_DNA"/>
</dbReference>
<accession>A0A6L2NKI4</accession>
<gene>
    <name evidence="2" type="ORF">Tci_057947</name>
</gene>
<feature type="compositionally biased region" description="Basic and acidic residues" evidence="1">
    <location>
        <begin position="287"/>
        <end position="319"/>
    </location>
</feature>
<reference evidence="2" key="1">
    <citation type="journal article" date="2019" name="Sci. Rep.">
        <title>Draft genome of Tanacetum cinerariifolium, the natural source of mosquito coil.</title>
        <authorList>
            <person name="Yamashiro T."/>
            <person name="Shiraishi A."/>
            <person name="Satake H."/>
            <person name="Nakayama K."/>
        </authorList>
    </citation>
    <scope>NUCLEOTIDE SEQUENCE</scope>
</reference>
<comment type="caution">
    <text evidence="2">The sequence shown here is derived from an EMBL/GenBank/DDBJ whole genome shotgun (WGS) entry which is preliminary data.</text>
</comment>
<proteinExistence type="predicted"/>